<protein>
    <submittedName>
        <fullName evidence="1">Uncharacterized protein</fullName>
    </submittedName>
</protein>
<name>T0D656_ALIAG</name>
<dbReference type="Gene3D" id="1.10.10.1320">
    <property type="entry name" value="Anti-sigma factor, zinc-finger domain"/>
    <property type="match status" value="1"/>
</dbReference>
<dbReference type="InterPro" id="IPR041916">
    <property type="entry name" value="Anti_sigma_zinc_sf"/>
</dbReference>
<keyword evidence="2" id="KW-1185">Reference proteome</keyword>
<sequence>MENMHDQCTYCLDYALGELHDELCRKRFERHLPTCFTCQADLIEYRQILRDLQRPPSEANEPAGQAINTNLCNFPKGDQPLPFPGRAITWMSRRFAVLSVPATAVILTIVALLHIHHFVHFEAIGDSAWAHISHSVRNGGWHLRNDIHRI</sequence>
<organism evidence="1 2">
    <name type="scientific">Alicyclobacillus acidoterrestris (strain ATCC 49025 / DSM 3922 / CIP 106132 / NCIMB 13137 / GD3B)</name>
    <dbReference type="NCBI Taxonomy" id="1356854"/>
    <lineage>
        <taxon>Bacteria</taxon>
        <taxon>Bacillati</taxon>
        <taxon>Bacillota</taxon>
        <taxon>Bacilli</taxon>
        <taxon>Bacillales</taxon>
        <taxon>Alicyclobacillaceae</taxon>
        <taxon>Alicyclobacillus</taxon>
    </lineage>
</organism>
<reference evidence="2" key="1">
    <citation type="journal article" date="2022" name="G3 (Bethesda)">
        <title>Unveiling the complete genome sequence of Alicyclobacillus acidoterrestris DSM 3922T, a taint-producing strain.</title>
        <authorList>
            <person name="Leonardo I.C."/>
            <person name="Barreto Crespo M.T."/>
            <person name="Gaspar F.B."/>
        </authorList>
    </citation>
    <scope>NUCLEOTIDE SEQUENCE [LARGE SCALE GENOMIC DNA]</scope>
    <source>
        <strain evidence="2">DSM 3922</strain>
    </source>
</reference>
<dbReference type="EMBL" id="CP080467">
    <property type="protein sequence ID" value="UNO50129.1"/>
    <property type="molecule type" value="Genomic_DNA"/>
</dbReference>
<gene>
    <name evidence="1" type="ORF">K1I37_06490</name>
</gene>
<dbReference type="OrthoDB" id="150725at2"/>
<proteinExistence type="predicted"/>
<dbReference type="Proteomes" id="UP000829401">
    <property type="component" value="Chromosome"/>
</dbReference>
<evidence type="ECO:0000313" key="1">
    <source>
        <dbReference type="EMBL" id="UNO50129.1"/>
    </source>
</evidence>
<dbReference type="STRING" id="1356854.N007_09135"/>
<dbReference type="RefSeq" id="WP_021296887.1">
    <property type="nucleotide sequence ID" value="NZ_AURB01000139.1"/>
</dbReference>
<evidence type="ECO:0000313" key="2">
    <source>
        <dbReference type="Proteomes" id="UP000829401"/>
    </source>
</evidence>
<accession>A0A9E6ZQP9</accession>
<dbReference type="AlphaFoldDB" id="T0D656"/>
<accession>T0D656</accession>
<dbReference type="KEGG" id="aaco:K1I37_06490"/>